<dbReference type="EMBL" id="CP021780">
    <property type="protein sequence ID" value="ASA23383.1"/>
    <property type="molecule type" value="Genomic_DNA"/>
</dbReference>
<evidence type="ECO:0000313" key="2">
    <source>
        <dbReference type="Proteomes" id="UP000249890"/>
    </source>
</evidence>
<proteinExistence type="predicted"/>
<name>A0A2Z2KJE2_9BACL</name>
<keyword evidence="2" id="KW-1185">Reference proteome</keyword>
<dbReference type="RefSeq" id="WP_087917376.1">
    <property type="nucleotide sequence ID" value="NZ_CP021780.1"/>
</dbReference>
<evidence type="ECO:0000313" key="1">
    <source>
        <dbReference type="EMBL" id="ASA23383.1"/>
    </source>
</evidence>
<dbReference type="OrthoDB" id="2663794at2"/>
<protein>
    <submittedName>
        <fullName evidence="1">Uncharacterized protein</fullName>
    </submittedName>
</protein>
<reference evidence="1 2" key="1">
    <citation type="submission" date="2017-06" db="EMBL/GenBank/DDBJ databases">
        <title>Complete genome sequence of Paenibacillus donghaensis KCTC 13049T isolated from East Sea sediment, South Korea.</title>
        <authorList>
            <person name="Jung B.K."/>
            <person name="Hong S.-J."/>
            <person name="Shin J.-H."/>
        </authorList>
    </citation>
    <scope>NUCLEOTIDE SEQUENCE [LARGE SCALE GENOMIC DNA]</scope>
    <source>
        <strain evidence="1 2">KCTC 13049</strain>
    </source>
</reference>
<gene>
    <name evidence="1" type="ORF">B9T62_22790</name>
</gene>
<sequence length="64" mass="7569">MKHTAWLALDDVAIHSLLLDIARLHVKFALEHSDKNTLPSRKEVIRAEIQRLRMERDRILERKA</sequence>
<organism evidence="1 2">
    <name type="scientific">Paenibacillus donghaensis</name>
    <dbReference type="NCBI Taxonomy" id="414771"/>
    <lineage>
        <taxon>Bacteria</taxon>
        <taxon>Bacillati</taxon>
        <taxon>Bacillota</taxon>
        <taxon>Bacilli</taxon>
        <taxon>Bacillales</taxon>
        <taxon>Paenibacillaceae</taxon>
        <taxon>Paenibacillus</taxon>
    </lineage>
</organism>
<dbReference type="Proteomes" id="UP000249890">
    <property type="component" value="Chromosome"/>
</dbReference>
<accession>A0A2Z2KJE2</accession>
<dbReference type="AlphaFoldDB" id="A0A2Z2KJE2"/>
<dbReference type="KEGG" id="pdh:B9T62_22790"/>